<proteinExistence type="predicted"/>
<feature type="region of interest" description="Disordered" evidence="1">
    <location>
        <begin position="26"/>
        <end position="58"/>
    </location>
</feature>
<dbReference type="Gene3D" id="3.10.180.10">
    <property type="entry name" value="2,3-Dihydroxybiphenyl 1,2-Dioxygenase, domain 1"/>
    <property type="match status" value="1"/>
</dbReference>
<sequence>MPWTRADPVPEVTTPVWRLTKTLMALKGGPDQSPDGDSSSDYVNNTSEEKDYNSGLPEEEEGITYFIRYCPEDNSSLQGTDCEGRGYLAHDAHHLEMDECQEAVQEWTEPGPSDSPRACPPTEAGCRPKRHECRPKSLNLPPEAKQPADALGFETKRSFKIKTRTSEERSKWPQEEVGFWLALEKQIEGLRAKASVQPPSQNATHTQKHIEDGLEIRVDNINAAVMDSKEKIRILSEEAKIGAHRKPMLFLHLSDCGGVFVELEQA</sequence>
<name>A0A836CR60_SHEEP</name>
<organism evidence="2 3">
    <name type="scientific">Ovis aries</name>
    <name type="common">Sheep</name>
    <dbReference type="NCBI Taxonomy" id="9940"/>
    <lineage>
        <taxon>Eukaryota</taxon>
        <taxon>Metazoa</taxon>
        <taxon>Chordata</taxon>
        <taxon>Craniata</taxon>
        <taxon>Vertebrata</taxon>
        <taxon>Euteleostomi</taxon>
        <taxon>Mammalia</taxon>
        <taxon>Eutheria</taxon>
        <taxon>Laurasiatheria</taxon>
        <taxon>Artiodactyla</taxon>
        <taxon>Ruminantia</taxon>
        <taxon>Pecora</taxon>
        <taxon>Bovidae</taxon>
        <taxon>Caprinae</taxon>
        <taxon>Ovis</taxon>
    </lineage>
</organism>
<evidence type="ECO:0000256" key="1">
    <source>
        <dbReference type="SAM" id="MobiDB-lite"/>
    </source>
</evidence>
<feature type="compositionally biased region" description="Low complexity" evidence="1">
    <location>
        <begin position="28"/>
        <end position="41"/>
    </location>
</feature>
<gene>
    <name evidence="2" type="ORF">JEQ12_012819</name>
</gene>
<evidence type="ECO:0000313" key="2">
    <source>
        <dbReference type="EMBL" id="KAG5194543.1"/>
    </source>
</evidence>
<comment type="caution">
    <text evidence="2">The sequence shown here is derived from an EMBL/GenBank/DDBJ whole genome shotgun (WGS) entry which is preliminary data.</text>
</comment>
<dbReference type="Proteomes" id="UP000664991">
    <property type="component" value="Unassembled WGS sequence"/>
</dbReference>
<evidence type="ECO:0000313" key="3">
    <source>
        <dbReference type="Proteomes" id="UP000664991"/>
    </source>
</evidence>
<dbReference type="EMBL" id="JAEMGP010000025">
    <property type="protein sequence ID" value="KAG5194543.1"/>
    <property type="molecule type" value="Genomic_DNA"/>
</dbReference>
<dbReference type="AlphaFoldDB" id="A0A836CR60"/>
<dbReference type="InterPro" id="IPR029068">
    <property type="entry name" value="Glyas_Bleomycin-R_OHBP_Dase"/>
</dbReference>
<protein>
    <submittedName>
        <fullName evidence="2">Uncharacterized protein</fullName>
    </submittedName>
</protein>
<reference evidence="2 3" key="1">
    <citation type="submission" date="2020-12" db="EMBL/GenBank/DDBJ databases">
        <title>De novo assembly of Tibetan sheep genome.</title>
        <authorList>
            <person name="Li X."/>
        </authorList>
    </citation>
    <scope>NUCLEOTIDE SEQUENCE [LARGE SCALE GENOMIC DNA]</scope>
    <source>
        <tissue evidence="2">Heart</tissue>
    </source>
</reference>
<accession>A0A836CR60</accession>
<feature type="region of interest" description="Disordered" evidence="1">
    <location>
        <begin position="107"/>
        <end position="152"/>
    </location>
</feature>